<dbReference type="PANTHER" id="PTHR38797:SF4">
    <property type="entry name" value="NUCLEAR PORE COMPLEX PROTEIN NUP85"/>
    <property type="match status" value="1"/>
</dbReference>
<evidence type="ECO:0000313" key="2">
    <source>
        <dbReference type="Proteomes" id="UP000326950"/>
    </source>
</evidence>
<dbReference type="EMBL" id="ML738600">
    <property type="protein sequence ID" value="KAE8165415.1"/>
    <property type="molecule type" value="Genomic_DNA"/>
</dbReference>
<dbReference type="AlphaFoldDB" id="A0A5N6V364"/>
<name>A0A5N6V364_ASPTM</name>
<proteinExistence type="predicted"/>
<dbReference type="Proteomes" id="UP000326950">
    <property type="component" value="Unassembled WGS sequence"/>
</dbReference>
<dbReference type="PANTHER" id="PTHR38797">
    <property type="entry name" value="NUCLEAR PORE COMPLEX PROTEIN NUP85-RELATED"/>
    <property type="match status" value="1"/>
</dbReference>
<evidence type="ECO:0000313" key="1">
    <source>
        <dbReference type="EMBL" id="KAE8165415.1"/>
    </source>
</evidence>
<reference evidence="1 2" key="1">
    <citation type="submission" date="2019-04" db="EMBL/GenBank/DDBJ databases">
        <title>Friends and foes A comparative genomics study of 23 Aspergillus species from section Flavi.</title>
        <authorList>
            <consortium name="DOE Joint Genome Institute"/>
            <person name="Kjaerbolling I."/>
            <person name="Vesth T."/>
            <person name="Frisvad J.C."/>
            <person name="Nybo J.L."/>
            <person name="Theobald S."/>
            <person name="Kildgaard S."/>
            <person name="Isbrandt T."/>
            <person name="Kuo A."/>
            <person name="Sato A."/>
            <person name="Lyhne E.K."/>
            <person name="Kogle M.E."/>
            <person name="Wiebenga A."/>
            <person name="Kun R.S."/>
            <person name="Lubbers R.J."/>
            <person name="Makela M.R."/>
            <person name="Barry K."/>
            <person name="Chovatia M."/>
            <person name="Clum A."/>
            <person name="Daum C."/>
            <person name="Haridas S."/>
            <person name="He G."/>
            <person name="LaButti K."/>
            <person name="Lipzen A."/>
            <person name="Mondo S."/>
            <person name="Riley R."/>
            <person name="Salamov A."/>
            <person name="Simmons B.A."/>
            <person name="Magnuson J.K."/>
            <person name="Henrissat B."/>
            <person name="Mortensen U.H."/>
            <person name="Larsen T.O."/>
            <person name="Devries R.P."/>
            <person name="Grigoriev I.V."/>
            <person name="Machida M."/>
            <person name="Baker S.E."/>
            <person name="Andersen M.R."/>
        </authorList>
    </citation>
    <scope>NUCLEOTIDE SEQUENCE [LARGE SCALE GENOMIC DNA]</scope>
    <source>
        <strain evidence="1 2">CBS 117626</strain>
    </source>
</reference>
<dbReference type="OrthoDB" id="3350591at2759"/>
<sequence length="298" mass="34487">MLINSRYEAFLAEQAAQKWPPREDTLTAFRLLLTGSSVSPMEVARIALSCQVTDANPIPEYGDLWPVLMAAVERFPEQTDRLVDFTVALQQLPNYDGEMHELDGLAMHLTEFTFNHADHAFNEATRDQERRGFVNANLFTAKLYLRIPRPNKFGVFIGFGSQVLRKTLESAPWEKFHHPRIEAYIEDVEEDWLYNKLRDEELEVIDIRTLNGFVPAAAVWIEYCGKEIYEKTGSLGQEIPAWDKWTGPEGWSKQRWAFWKKRFEWISAVTALDRTTRKIATNLVEEMTRIEQGEDGII</sequence>
<dbReference type="InterPro" id="IPR022085">
    <property type="entry name" value="OpdG"/>
</dbReference>
<organism evidence="1 2">
    <name type="scientific">Aspergillus tamarii</name>
    <dbReference type="NCBI Taxonomy" id="41984"/>
    <lineage>
        <taxon>Eukaryota</taxon>
        <taxon>Fungi</taxon>
        <taxon>Dikarya</taxon>
        <taxon>Ascomycota</taxon>
        <taxon>Pezizomycotina</taxon>
        <taxon>Eurotiomycetes</taxon>
        <taxon>Eurotiomycetidae</taxon>
        <taxon>Eurotiales</taxon>
        <taxon>Aspergillaceae</taxon>
        <taxon>Aspergillus</taxon>
        <taxon>Aspergillus subgen. Circumdati</taxon>
    </lineage>
</organism>
<protein>
    <submittedName>
        <fullName evidence="1">Uncharacterized protein</fullName>
    </submittedName>
</protein>
<dbReference type="Pfam" id="PF12311">
    <property type="entry name" value="DUF3632"/>
    <property type="match status" value="1"/>
</dbReference>
<gene>
    <name evidence="1" type="ORF">BDV40DRAFT_258112</name>
</gene>
<keyword evidence="2" id="KW-1185">Reference proteome</keyword>
<accession>A0A5N6V364</accession>
<dbReference type="InterPro" id="IPR053204">
    <property type="entry name" value="Oxopyrrolidines_Biosynth-assoc"/>
</dbReference>